<evidence type="ECO:0000313" key="2">
    <source>
        <dbReference type="Proteomes" id="UP000299102"/>
    </source>
</evidence>
<gene>
    <name evidence="1" type="ORF">EVAR_44751_1</name>
</gene>
<name>A0A4C1XF03_EUMVA</name>
<reference evidence="1 2" key="1">
    <citation type="journal article" date="2019" name="Commun. Biol.">
        <title>The bagworm genome reveals a unique fibroin gene that provides high tensile strength.</title>
        <authorList>
            <person name="Kono N."/>
            <person name="Nakamura H."/>
            <person name="Ohtoshi R."/>
            <person name="Tomita M."/>
            <person name="Numata K."/>
            <person name="Arakawa K."/>
        </authorList>
    </citation>
    <scope>NUCLEOTIDE SEQUENCE [LARGE SCALE GENOMIC DNA]</scope>
</reference>
<proteinExistence type="predicted"/>
<dbReference type="AlphaFoldDB" id="A0A4C1XF03"/>
<keyword evidence="2" id="KW-1185">Reference proteome</keyword>
<comment type="caution">
    <text evidence="1">The sequence shown here is derived from an EMBL/GenBank/DDBJ whole genome shotgun (WGS) entry which is preliminary data.</text>
</comment>
<dbReference type="Proteomes" id="UP000299102">
    <property type="component" value="Unassembled WGS sequence"/>
</dbReference>
<accession>A0A4C1XF03</accession>
<protein>
    <submittedName>
        <fullName evidence="1">Uncharacterized protein</fullName>
    </submittedName>
</protein>
<sequence length="131" mass="14811">MVVMKSHSIYEGGCEIRTRRHRFESGLRVPSSLSFQVKYICFVPPYKISNIAIVLVIQSLSAANFLSAGARGLRTLSLQTYKNDTTFYNSITRTVRLYNDLTADADAGVDVDVFVCRPTAFKRSIYDVLFR</sequence>
<organism evidence="1 2">
    <name type="scientific">Eumeta variegata</name>
    <name type="common">Bagworm moth</name>
    <name type="synonym">Eumeta japonica</name>
    <dbReference type="NCBI Taxonomy" id="151549"/>
    <lineage>
        <taxon>Eukaryota</taxon>
        <taxon>Metazoa</taxon>
        <taxon>Ecdysozoa</taxon>
        <taxon>Arthropoda</taxon>
        <taxon>Hexapoda</taxon>
        <taxon>Insecta</taxon>
        <taxon>Pterygota</taxon>
        <taxon>Neoptera</taxon>
        <taxon>Endopterygota</taxon>
        <taxon>Lepidoptera</taxon>
        <taxon>Glossata</taxon>
        <taxon>Ditrysia</taxon>
        <taxon>Tineoidea</taxon>
        <taxon>Psychidae</taxon>
        <taxon>Oiketicinae</taxon>
        <taxon>Eumeta</taxon>
    </lineage>
</organism>
<dbReference type="EMBL" id="BGZK01000842">
    <property type="protein sequence ID" value="GBP62511.1"/>
    <property type="molecule type" value="Genomic_DNA"/>
</dbReference>
<evidence type="ECO:0000313" key="1">
    <source>
        <dbReference type="EMBL" id="GBP62511.1"/>
    </source>
</evidence>